<organism evidence="1 3">
    <name type="scientific">Prunus armeniaca</name>
    <name type="common">Apricot</name>
    <name type="synonym">Armeniaca vulgaris</name>
    <dbReference type="NCBI Taxonomy" id="36596"/>
    <lineage>
        <taxon>Eukaryota</taxon>
        <taxon>Viridiplantae</taxon>
        <taxon>Streptophyta</taxon>
        <taxon>Embryophyta</taxon>
        <taxon>Tracheophyta</taxon>
        <taxon>Spermatophyta</taxon>
        <taxon>Magnoliopsida</taxon>
        <taxon>eudicotyledons</taxon>
        <taxon>Gunneridae</taxon>
        <taxon>Pentapetalae</taxon>
        <taxon>rosids</taxon>
        <taxon>fabids</taxon>
        <taxon>Rosales</taxon>
        <taxon>Rosaceae</taxon>
        <taxon>Amygdaloideae</taxon>
        <taxon>Amygdaleae</taxon>
        <taxon>Prunus</taxon>
    </lineage>
</organism>
<accession>A0A6J5V4D5</accession>
<dbReference type="Proteomes" id="UP000507222">
    <property type="component" value="Unassembled WGS sequence"/>
</dbReference>
<evidence type="ECO:0000313" key="1">
    <source>
        <dbReference type="EMBL" id="CAB4283152.1"/>
    </source>
</evidence>
<dbReference type="InterPro" id="IPR011009">
    <property type="entry name" value="Kinase-like_dom_sf"/>
</dbReference>
<dbReference type="EMBL" id="CAEKKB010000006">
    <property type="protein sequence ID" value="CAB4313602.1"/>
    <property type="molecule type" value="Genomic_DNA"/>
</dbReference>
<dbReference type="SUPFAM" id="SSF56112">
    <property type="entry name" value="Protein kinase-like (PK-like)"/>
    <property type="match status" value="1"/>
</dbReference>
<keyword evidence="4" id="KW-1185">Reference proteome</keyword>
<dbReference type="AlphaFoldDB" id="A0A6J5V4D5"/>
<evidence type="ECO:0000313" key="2">
    <source>
        <dbReference type="EMBL" id="CAB4313602.1"/>
    </source>
</evidence>
<dbReference type="Proteomes" id="UP000507245">
    <property type="component" value="Unassembled WGS sequence"/>
</dbReference>
<evidence type="ECO:0008006" key="5">
    <source>
        <dbReference type="Google" id="ProtNLM"/>
    </source>
</evidence>
<sequence length="111" mass="12211">MWVISFEPGEPGTADFVKAIDDFHEKYCIGKGGFERVYKAELLSGQVVAQIYPSVSSTSSEDPPQFLFSLEHYLMTVAYSSGGGWVLGLRERKREEQSGLVVVVVMTTGKG</sequence>
<dbReference type="EMBL" id="CAEKDK010000006">
    <property type="protein sequence ID" value="CAB4283152.1"/>
    <property type="molecule type" value="Genomic_DNA"/>
</dbReference>
<dbReference type="Gene3D" id="3.30.200.20">
    <property type="entry name" value="Phosphorylase Kinase, domain 1"/>
    <property type="match status" value="1"/>
</dbReference>
<evidence type="ECO:0000313" key="3">
    <source>
        <dbReference type="Proteomes" id="UP000507222"/>
    </source>
</evidence>
<name>A0A6J5V4D5_PRUAR</name>
<dbReference type="OrthoDB" id="1194155at2759"/>
<reference evidence="4" key="1">
    <citation type="journal article" date="2020" name="Genome Biol.">
        <title>Gamete binning: chromosome-level and haplotype-resolved genome assembly enabled by high-throughput single-cell sequencing of gamete genomes.</title>
        <authorList>
            <person name="Campoy J.A."/>
            <person name="Sun H."/>
            <person name="Goel M."/>
            <person name="Jiao W.-B."/>
            <person name="Folz-Donahue K."/>
            <person name="Wang N."/>
            <person name="Rubio M."/>
            <person name="Liu C."/>
            <person name="Kukat C."/>
            <person name="Ruiz D."/>
            <person name="Huettel B."/>
            <person name="Schneeberger K."/>
        </authorList>
    </citation>
    <scope>NUCLEOTIDE SEQUENCE [LARGE SCALE GENOMIC DNA]</scope>
    <source>
        <strain evidence="4">cv. Rojo Pasion</strain>
    </source>
</reference>
<protein>
    <recommendedName>
        <fullName evidence="5">Protein kinase domain-containing protein</fullName>
    </recommendedName>
</protein>
<reference evidence="1 3" key="2">
    <citation type="submission" date="2020-05" db="EMBL/GenBank/DDBJ databases">
        <authorList>
            <person name="Campoy J."/>
            <person name="Schneeberger K."/>
            <person name="Spophaly S."/>
        </authorList>
    </citation>
    <scope>NUCLEOTIDE SEQUENCE [LARGE SCALE GENOMIC DNA]</scope>
    <source>
        <strain evidence="1">PruArmRojPasFocal</strain>
    </source>
</reference>
<proteinExistence type="predicted"/>
<evidence type="ECO:0000313" key="4">
    <source>
        <dbReference type="Proteomes" id="UP000507245"/>
    </source>
</evidence>
<gene>
    <name evidence="1" type="ORF">CURHAP_LOCUS37230</name>
    <name evidence="2" type="ORF">ORAREDHAP_LOCUS36873</name>
</gene>